<gene>
    <name evidence="6" type="ORF">PGLA1383_LOCUS56199</name>
</gene>
<dbReference type="GO" id="GO:0032259">
    <property type="term" value="P:methylation"/>
    <property type="evidence" value="ECO:0007669"/>
    <property type="project" value="UniProtKB-KW"/>
</dbReference>
<dbReference type="InterPro" id="IPR011990">
    <property type="entry name" value="TPR-like_helical_dom_sf"/>
</dbReference>
<feature type="repeat" description="PPR" evidence="4">
    <location>
        <begin position="9"/>
        <end position="43"/>
    </location>
</feature>
<evidence type="ECO:0000256" key="4">
    <source>
        <dbReference type="PROSITE-ProRule" id="PRU00708"/>
    </source>
</evidence>
<feature type="repeat" description="PPR" evidence="4">
    <location>
        <begin position="79"/>
        <end position="113"/>
    </location>
</feature>
<dbReference type="PROSITE" id="PS01261">
    <property type="entry name" value="UPF0020"/>
    <property type="match status" value="1"/>
</dbReference>
<keyword evidence="1" id="KW-0489">Methyltransferase</keyword>
<dbReference type="Pfam" id="PF01535">
    <property type="entry name" value="PPR"/>
    <property type="match status" value="2"/>
</dbReference>
<proteinExistence type="predicted"/>
<dbReference type="PROSITE" id="PS51375">
    <property type="entry name" value="PPR"/>
    <property type="match status" value="3"/>
</dbReference>
<dbReference type="EMBL" id="CAJNNV010032937">
    <property type="protein sequence ID" value="CAE8641578.1"/>
    <property type="molecule type" value="Genomic_DNA"/>
</dbReference>
<dbReference type="SUPFAM" id="SSF53335">
    <property type="entry name" value="S-adenosyl-L-methionine-dependent methyltransferases"/>
    <property type="match status" value="1"/>
</dbReference>
<feature type="repeat" description="PPR" evidence="4">
    <location>
        <begin position="44"/>
        <end position="78"/>
    </location>
</feature>
<dbReference type="OrthoDB" id="409018at2759"/>
<accession>A0A813HT64</accession>
<dbReference type="GO" id="GO:0003677">
    <property type="term" value="F:DNA binding"/>
    <property type="evidence" value="ECO:0007669"/>
    <property type="project" value="InterPro"/>
</dbReference>
<keyword evidence="2" id="KW-0808">Transferase</keyword>
<dbReference type="Gene3D" id="3.40.50.150">
    <property type="entry name" value="Vaccinia Virus protein VP39"/>
    <property type="match status" value="2"/>
</dbReference>
<evidence type="ECO:0000256" key="2">
    <source>
        <dbReference type="ARBA" id="ARBA00022679"/>
    </source>
</evidence>
<evidence type="ECO:0000313" key="6">
    <source>
        <dbReference type="EMBL" id="CAE8641578.1"/>
    </source>
</evidence>
<dbReference type="AlphaFoldDB" id="A0A813HT64"/>
<dbReference type="InterPro" id="IPR029063">
    <property type="entry name" value="SAM-dependent_MTases_sf"/>
</dbReference>
<evidence type="ECO:0000259" key="5">
    <source>
        <dbReference type="Pfam" id="PF01555"/>
    </source>
</evidence>
<dbReference type="NCBIfam" id="TIGR00756">
    <property type="entry name" value="PPR"/>
    <property type="match status" value="2"/>
</dbReference>
<protein>
    <recommendedName>
        <fullName evidence="5">DNA methylase N-4/N-6 domain-containing protein</fullName>
    </recommendedName>
</protein>
<feature type="domain" description="DNA methylase N-4/N-6" evidence="5">
    <location>
        <begin position="184"/>
        <end position="258"/>
    </location>
</feature>
<dbReference type="InterPro" id="IPR002885">
    <property type="entry name" value="PPR_rpt"/>
</dbReference>
<name>A0A813HT64_POLGL</name>
<dbReference type="Proteomes" id="UP000654075">
    <property type="component" value="Unassembled WGS sequence"/>
</dbReference>
<dbReference type="Pfam" id="PF13041">
    <property type="entry name" value="PPR_2"/>
    <property type="match status" value="1"/>
</dbReference>
<evidence type="ECO:0000313" key="7">
    <source>
        <dbReference type="Proteomes" id="UP000654075"/>
    </source>
</evidence>
<reference evidence="6" key="1">
    <citation type="submission" date="2021-02" db="EMBL/GenBank/DDBJ databases">
        <authorList>
            <person name="Dougan E. K."/>
            <person name="Rhodes N."/>
            <person name="Thang M."/>
            <person name="Chan C."/>
        </authorList>
    </citation>
    <scope>NUCLEOTIDE SEQUENCE</scope>
</reference>
<dbReference type="PANTHER" id="PTHR47447">
    <property type="entry name" value="OS03G0856100 PROTEIN"/>
    <property type="match status" value="1"/>
</dbReference>
<dbReference type="InterPro" id="IPR053943">
    <property type="entry name" value="RlmKL-like_Mtase_CS"/>
</dbReference>
<dbReference type="Gene3D" id="1.25.40.10">
    <property type="entry name" value="Tetratricopeptide repeat domain"/>
    <property type="match status" value="1"/>
</dbReference>
<evidence type="ECO:0000256" key="3">
    <source>
        <dbReference type="ARBA" id="ARBA00022737"/>
    </source>
</evidence>
<dbReference type="GO" id="GO:0008170">
    <property type="term" value="F:N-methyltransferase activity"/>
    <property type="evidence" value="ECO:0007669"/>
    <property type="project" value="InterPro"/>
</dbReference>
<dbReference type="InterPro" id="IPR002941">
    <property type="entry name" value="DNA_methylase_N4/N6"/>
</dbReference>
<keyword evidence="7" id="KW-1185">Reference proteome</keyword>
<keyword evidence="3" id="KW-0677">Repeat</keyword>
<comment type="caution">
    <text evidence="6">The sequence shown here is derived from an EMBL/GenBank/DDBJ whole genome shotgun (WGS) entry which is preliminary data.</text>
</comment>
<feature type="non-terminal residue" evidence="6">
    <location>
        <position position="562"/>
    </location>
</feature>
<dbReference type="Pfam" id="PF01555">
    <property type="entry name" value="N6_N4_Mtase"/>
    <property type="match status" value="1"/>
</dbReference>
<sequence length="562" mass="60178">MQDSQLSPGLVAMNSVVNACAQAGDDDRAEFWLRRIQSQKLQPDMLSYNGVINACAKRGKAAAAEAWLEQMLTERLEVSAASYNSVINACAEGGEVELAESWLARLLASGLRVLKACARMGEADRAENWIEAMLRSGVAVSEELLRSVSPAEGPARTGSPLRRALYQFSSKGEAGLVEHLERALEYQWVYGYPRAPPGEKQLTHGTFKYISGMQPQTVREMLQCVAPEARSVLDPFCGSGAVLIEALAAGKTAIGCDAAPLALFVSFHHCDGAQANLPTLVVLAREVSDPLCGRSDDRQTLREAITQLPDSPERMALWFVFAVALNIASTPTSKGAFAAPGDPAGSHAKAYFVSAAMRYAARVRELRGTIPGVAAPVRLYSCDMRSLDLGQPVDAILTSPPYPGVYNYLPSNRSAGNRLQGSGPSESADLGSLCSGVVAGLTLTAQRLSDAEDSSADHEIGARRLMLHASRDEFQAVWQRQQEEWLRAAHSCLTPGGTATLMIGDGDTDVENGFDNLASTIAAAEAVGFKLVACSTIESVADEAHRTKGMQRTEHMVHLVAQ</sequence>
<evidence type="ECO:0000256" key="1">
    <source>
        <dbReference type="ARBA" id="ARBA00022603"/>
    </source>
</evidence>
<dbReference type="PANTHER" id="PTHR47447:SF17">
    <property type="entry name" value="OS12G0638900 PROTEIN"/>
    <property type="match status" value="1"/>
</dbReference>
<organism evidence="6 7">
    <name type="scientific">Polarella glacialis</name>
    <name type="common">Dinoflagellate</name>
    <dbReference type="NCBI Taxonomy" id="89957"/>
    <lineage>
        <taxon>Eukaryota</taxon>
        <taxon>Sar</taxon>
        <taxon>Alveolata</taxon>
        <taxon>Dinophyceae</taxon>
        <taxon>Suessiales</taxon>
        <taxon>Suessiaceae</taxon>
        <taxon>Polarella</taxon>
    </lineage>
</organism>